<dbReference type="Proteomes" id="UP001280121">
    <property type="component" value="Unassembled WGS sequence"/>
</dbReference>
<reference evidence="2" key="1">
    <citation type="journal article" date="2023" name="Plant J.">
        <title>Genome sequences and population genomics provide insights into the demographic history, inbreeding, and mutation load of two 'living fossil' tree species of Dipteronia.</title>
        <authorList>
            <person name="Feng Y."/>
            <person name="Comes H.P."/>
            <person name="Chen J."/>
            <person name="Zhu S."/>
            <person name="Lu R."/>
            <person name="Zhang X."/>
            <person name="Li P."/>
            <person name="Qiu J."/>
            <person name="Olsen K.M."/>
            <person name="Qiu Y."/>
        </authorList>
    </citation>
    <scope>NUCLEOTIDE SEQUENCE</scope>
    <source>
        <strain evidence="2">KIB01</strain>
    </source>
</reference>
<accession>A0AAD9XDY2</accession>
<evidence type="ECO:0000313" key="3">
    <source>
        <dbReference type="Proteomes" id="UP001280121"/>
    </source>
</evidence>
<feature type="compositionally biased region" description="Acidic residues" evidence="1">
    <location>
        <begin position="71"/>
        <end position="81"/>
    </location>
</feature>
<proteinExistence type="predicted"/>
<sequence length="81" mass="9263">MKQRAKRPKSAIMKPKSKLLFIVRIQGQNGYFSRFHAPESFHWSQEEGLEEEDQEVWENKTAAALAKKEGEEDEDATASPA</sequence>
<dbReference type="AlphaFoldDB" id="A0AAD9XDY2"/>
<name>A0AAD9XDY2_9ROSI</name>
<gene>
    <name evidence="2" type="ORF">Ddye_010756</name>
</gene>
<organism evidence="2 3">
    <name type="scientific">Dipteronia dyeriana</name>
    <dbReference type="NCBI Taxonomy" id="168575"/>
    <lineage>
        <taxon>Eukaryota</taxon>
        <taxon>Viridiplantae</taxon>
        <taxon>Streptophyta</taxon>
        <taxon>Embryophyta</taxon>
        <taxon>Tracheophyta</taxon>
        <taxon>Spermatophyta</taxon>
        <taxon>Magnoliopsida</taxon>
        <taxon>eudicotyledons</taxon>
        <taxon>Gunneridae</taxon>
        <taxon>Pentapetalae</taxon>
        <taxon>rosids</taxon>
        <taxon>malvids</taxon>
        <taxon>Sapindales</taxon>
        <taxon>Sapindaceae</taxon>
        <taxon>Hippocastanoideae</taxon>
        <taxon>Acereae</taxon>
        <taxon>Dipteronia</taxon>
    </lineage>
</organism>
<comment type="caution">
    <text evidence="2">The sequence shown here is derived from an EMBL/GenBank/DDBJ whole genome shotgun (WGS) entry which is preliminary data.</text>
</comment>
<dbReference type="EMBL" id="JANJYI010000003">
    <property type="protein sequence ID" value="KAK2657704.1"/>
    <property type="molecule type" value="Genomic_DNA"/>
</dbReference>
<protein>
    <submittedName>
        <fullName evidence="2">Uncharacterized protein</fullName>
    </submittedName>
</protein>
<keyword evidence="3" id="KW-1185">Reference proteome</keyword>
<evidence type="ECO:0000313" key="2">
    <source>
        <dbReference type="EMBL" id="KAK2657704.1"/>
    </source>
</evidence>
<evidence type="ECO:0000256" key="1">
    <source>
        <dbReference type="SAM" id="MobiDB-lite"/>
    </source>
</evidence>
<feature type="region of interest" description="Disordered" evidence="1">
    <location>
        <begin position="62"/>
        <end position="81"/>
    </location>
</feature>